<name>B5L3U5_SHIBO</name>
<gene>
    <name evidence="5" type="primary">wfdZ</name>
</gene>
<keyword evidence="3" id="KW-0808">Transferase</keyword>
<dbReference type="GO" id="GO:0016757">
    <property type="term" value="F:glycosyltransferase activity"/>
    <property type="evidence" value="ECO:0007669"/>
    <property type="project" value="UniProtKB-KW"/>
</dbReference>
<dbReference type="SUPFAM" id="SSF53448">
    <property type="entry name" value="Nucleotide-diphospho-sugar transferases"/>
    <property type="match status" value="1"/>
</dbReference>
<keyword evidence="2" id="KW-0328">Glycosyltransferase</keyword>
<reference evidence="5" key="1">
    <citation type="journal article" date="2008" name="FEMS Microbiol. Rev.">
        <title>Structure and genetics of Shigella O antigens.</title>
        <authorList>
            <person name="Liu B."/>
            <person name="Knirel Y.A."/>
            <person name="Feng L."/>
            <person name="Perepelov A.V."/>
            <person name="Senchenkova S.N."/>
            <person name="Wang Q."/>
            <person name="Reeves P.R."/>
            <person name="Wang L."/>
        </authorList>
    </citation>
    <scope>NUCLEOTIDE SEQUENCE</scope>
</reference>
<evidence type="ECO:0000256" key="1">
    <source>
        <dbReference type="ARBA" id="ARBA00006739"/>
    </source>
</evidence>
<dbReference type="InterPro" id="IPR050834">
    <property type="entry name" value="Glycosyltransf_2"/>
</dbReference>
<dbReference type="PANTHER" id="PTHR43685">
    <property type="entry name" value="GLYCOSYLTRANSFERASE"/>
    <property type="match status" value="1"/>
</dbReference>
<protein>
    <submittedName>
        <fullName evidence="5">WfdZ</fullName>
    </submittedName>
</protein>
<organism evidence="5">
    <name type="scientific">Shigella boydii</name>
    <dbReference type="NCBI Taxonomy" id="621"/>
    <lineage>
        <taxon>Bacteria</taxon>
        <taxon>Pseudomonadati</taxon>
        <taxon>Pseudomonadota</taxon>
        <taxon>Gammaproteobacteria</taxon>
        <taxon>Enterobacterales</taxon>
        <taxon>Enterobacteriaceae</taxon>
        <taxon>Shigella</taxon>
    </lineage>
</organism>
<dbReference type="Gene3D" id="3.90.550.10">
    <property type="entry name" value="Spore Coat Polysaccharide Biosynthesis Protein SpsA, Chain A"/>
    <property type="match status" value="1"/>
</dbReference>
<dbReference type="InterPro" id="IPR029044">
    <property type="entry name" value="Nucleotide-diphossugar_trans"/>
</dbReference>
<dbReference type="InterPro" id="IPR001173">
    <property type="entry name" value="Glyco_trans_2-like"/>
</dbReference>
<dbReference type="EMBL" id="EU296406">
    <property type="protein sequence ID" value="ACD37029.1"/>
    <property type="molecule type" value="Genomic_DNA"/>
</dbReference>
<dbReference type="Pfam" id="PF00535">
    <property type="entry name" value="Glycos_transf_2"/>
    <property type="match status" value="1"/>
</dbReference>
<evidence type="ECO:0000256" key="3">
    <source>
        <dbReference type="ARBA" id="ARBA00022679"/>
    </source>
</evidence>
<accession>B5L3U5</accession>
<feature type="domain" description="Glycosyltransferase 2-like" evidence="4">
    <location>
        <begin position="21"/>
        <end position="170"/>
    </location>
</feature>
<dbReference type="AlphaFoldDB" id="B5L3U5"/>
<evidence type="ECO:0000259" key="4">
    <source>
        <dbReference type="Pfam" id="PF00535"/>
    </source>
</evidence>
<evidence type="ECO:0000256" key="2">
    <source>
        <dbReference type="ARBA" id="ARBA00022676"/>
    </source>
</evidence>
<dbReference type="CAZy" id="GT2">
    <property type="family name" value="Glycosyltransferase Family 2"/>
</dbReference>
<dbReference type="PANTHER" id="PTHR43685:SF5">
    <property type="entry name" value="GLYCOSYLTRANSFERASE EPSE-RELATED"/>
    <property type="match status" value="1"/>
</dbReference>
<proteinExistence type="inferred from homology"/>
<evidence type="ECO:0000313" key="5">
    <source>
        <dbReference type="EMBL" id="ACD37029.1"/>
    </source>
</evidence>
<sequence>MSENSMFFSLLMAVRKKDDPTFLFEALKSIANNSLQPTEVILVEDGPITRELRKVINGWSNVLNIKSIGLERNSGLGAALNEGLKYCKYEVIVRADADDINRPNRFQCQLNYLLQNPDIDILSSWVEEFSVIPGDKTKVRKVPPQQSLDIFSKKRCPFNHPAVCFRKKTILSLGGYGNEHLYEDYSLWMKMLNSGCKGDNIQEILVDMRFSDEALKRRGGIKYALSELRTQWNFYVLNYISLPRFVSNAICRTSVRIIPNKIRVSLYKIFLRS</sequence>
<comment type="similarity">
    <text evidence="1">Belongs to the glycosyltransferase 2 family.</text>
</comment>